<dbReference type="EMBL" id="CP023483">
    <property type="protein sequence ID" value="ATF25393.1"/>
    <property type="molecule type" value="Genomic_DNA"/>
</dbReference>
<evidence type="ECO:0000313" key="6">
    <source>
        <dbReference type="Proteomes" id="UP000243591"/>
    </source>
</evidence>
<evidence type="ECO:0000259" key="4">
    <source>
        <dbReference type="PROSITE" id="PS50893"/>
    </source>
</evidence>
<dbReference type="InterPro" id="IPR003439">
    <property type="entry name" value="ABC_transporter-like_ATP-bd"/>
</dbReference>
<dbReference type="GO" id="GO:0016887">
    <property type="term" value="F:ATP hydrolysis activity"/>
    <property type="evidence" value="ECO:0007669"/>
    <property type="project" value="InterPro"/>
</dbReference>
<proteinExistence type="predicted"/>
<dbReference type="GO" id="GO:0005524">
    <property type="term" value="F:ATP binding"/>
    <property type="evidence" value="ECO:0007669"/>
    <property type="project" value="UniProtKB-KW"/>
</dbReference>
<feature type="domain" description="ABC transporter" evidence="4">
    <location>
        <begin position="2"/>
        <end position="218"/>
    </location>
</feature>
<protein>
    <submittedName>
        <fullName evidence="5">ABC transporter ATP-binding protein</fullName>
    </submittedName>
</protein>
<reference evidence="5 6" key="1">
    <citation type="submission" date="2017-09" db="EMBL/GenBank/DDBJ databases">
        <title>Complete Genome Sequences of Two Strains of the Meat Spoilage Bacterium Brochothrix thermosphacta Isolated from Ground Chicken.</title>
        <authorList>
            <person name="Paoli G.C."/>
            <person name="Wijey C."/>
            <person name="Chen C.-Y."/>
            <person name="Nguyen L."/>
            <person name="Yan X."/>
            <person name="Irwin P.L."/>
        </authorList>
    </citation>
    <scope>NUCLEOTIDE SEQUENCE [LARGE SCALE GENOMIC DNA]</scope>
    <source>
        <strain evidence="5 6">BI</strain>
    </source>
</reference>
<evidence type="ECO:0000256" key="3">
    <source>
        <dbReference type="ARBA" id="ARBA00022840"/>
    </source>
</evidence>
<dbReference type="InterPro" id="IPR003593">
    <property type="entry name" value="AAA+_ATPase"/>
</dbReference>
<dbReference type="InterPro" id="IPR051782">
    <property type="entry name" value="ABC_Transporter_VariousFunc"/>
</dbReference>
<keyword evidence="2" id="KW-0547">Nucleotide-binding</keyword>
<dbReference type="Gene3D" id="3.40.50.300">
    <property type="entry name" value="P-loop containing nucleotide triphosphate hydrolases"/>
    <property type="match status" value="1"/>
</dbReference>
<gene>
    <name evidence="5" type="ORF">CNY62_02720</name>
</gene>
<dbReference type="InterPro" id="IPR027417">
    <property type="entry name" value="P-loop_NTPase"/>
</dbReference>
<dbReference type="PANTHER" id="PTHR42939:SF1">
    <property type="entry name" value="ABC TRANSPORTER ATP-BINDING PROTEIN ALBC-RELATED"/>
    <property type="match status" value="1"/>
</dbReference>
<organism evidence="5 6">
    <name type="scientific">Brochothrix thermosphacta</name>
    <name type="common">Microbacterium thermosphactum</name>
    <dbReference type="NCBI Taxonomy" id="2756"/>
    <lineage>
        <taxon>Bacteria</taxon>
        <taxon>Bacillati</taxon>
        <taxon>Bacillota</taxon>
        <taxon>Bacilli</taxon>
        <taxon>Bacillales</taxon>
        <taxon>Listeriaceae</taxon>
        <taxon>Brochothrix</taxon>
    </lineage>
</organism>
<dbReference type="OrthoDB" id="9804819at2"/>
<dbReference type="Pfam" id="PF00005">
    <property type="entry name" value="ABC_tran"/>
    <property type="match status" value="1"/>
</dbReference>
<keyword evidence="1" id="KW-0813">Transport</keyword>
<sequence>MITLKKVSKTIVKHHIIKDFSLEIEAKKITAIIGPNGSGKTTLFRLITGLYRPTTGDIERTLPTERCFFLQGNEMLYPILSGKDHLELIAKAYQPKRSIDSVTRLLQIDGFINLKVKTYSLGMKQQLLFAMALLSEAELYVLDEPLNGLDLLVSKQIKQHIKRLIADDKTVIFSTHQLQDVDELADVVHFIKKGVLVEADNLVDPLTDSYHLQLEKQLTDEEKQRLLACETIKNIKHMSNTEIIVEIEQQTIRLLMAIFSQWNINVLKLTLLAAKTMYNYEAIYGEEAASD</sequence>
<dbReference type="RefSeq" id="WP_069126013.1">
    <property type="nucleotide sequence ID" value="NZ_CP023483.1"/>
</dbReference>
<dbReference type="STRING" id="2756.BFR44_01165"/>
<dbReference type="Proteomes" id="UP000243591">
    <property type="component" value="Chromosome"/>
</dbReference>
<keyword evidence="6" id="KW-1185">Reference proteome</keyword>
<evidence type="ECO:0000256" key="1">
    <source>
        <dbReference type="ARBA" id="ARBA00022448"/>
    </source>
</evidence>
<dbReference type="PROSITE" id="PS50893">
    <property type="entry name" value="ABC_TRANSPORTER_2"/>
    <property type="match status" value="1"/>
</dbReference>
<dbReference type="PANTHER" id="PTHR42939">
    <property type="entry name" value="ABC TRANSPORTER ATP-BINDING PROTEIN ALBC-RELATED"/>
    <property type="match status" value="1"/>
</dbReference>
<dbReference type="SMART" id="SM00382">
    <property type="entry name" value="AAA"/>
    <property type="match status" value="1"/>
</dbReference>
<dbReference type="SUPFAM" id="SSF52540">
    <property type="entry name" value="P-loop containing nucleoside triphosphate hydrolases"/>
    <property type="match status" value="1"/>
</dbReference>
<dbReference type="AlphaFoldDB" id="A0A1D2LH55"/>
<name>A0A1D2LH55_BROTH</name>
<dbReference type="KEGG" id="bths:CNY62_02720"/>
<evidence type="ECO:0000313" key="5">
    <source>
        <dbReference type="EMBL" id="ATF25393.1"/>
    </source>
</evidence>
<dbReference type="CDD" id="cd03230">
    <property type="entry name" value="ABC_DR_subfamily_A"/>
    <property type="match status" value="1"/>
</dbReference>
<accession>A0A1D2LH55</accession>
<keyword evidence="3 5" id="KW-0067">ATP-binding</keyword>
<evidence type="ECO:0000256" key="2">
    <source>
        <dbReference type="ARBA" id="ARBA00022741"/>
    </source>
</evidence>